<gene>
    <name evidence="2" type="ORF">D917_07748</name>
</gene>
<feature type="compositionally biased region" description="Basic and acidic residues" evidence="1">
    <location>
        <begin position="1"/>
        <end position="10"/>
    </location>
</feature>
<reference evidence="2 3" key="1">
    <citation type="submission" date="2015-04" db="EMBL/GenBank/DDBJ databases">
        <title>Draft genome of the roundworm Trichinella nativa.</title>
        <authorList>
            <person name="Mitreva M."/>
        </authorList>
    </citation>
    <scope>NUCLEOTIDE SEQUENCE [LARGE SCALE GENOMIC DNA]</scope>
    <source>
        <strain evidence="2 3">ISS45</strain>
    </source>
</reference>
<feature type="compositionally biased region" description="Basic and acidic residues" evidence="1">
    <location>
        <begin position="43"/>
        <end position="63"/>
    </location>
</feature>
<feature type="compositionally biased region" description="Low complexity" evidence="1">
    <location>
        <begin position="66"/>
        <end position="88"/>
    </location>
</feature>
<name>A0A1Y3ENN8_9BILA</name>
<feature type="compositionally biased region" description="Basic residues" evidence="1">
    <location>
        <begin position="139"/>
        <end position="152"/>
    </location>
</feature>
<feature type="region of interest" description="Disordered" evidence="1">
    <location>
        <begin position="1"/>
        <end position="165"/>
    </location>
</feature>
<dbReference type="Proteomes" id="UP000243006">
    <property type="component" value="Unassembled WGS sequence"/>
</dbReference>
<dbReference type="EMBL" id="LVZM01006919">
    <property type="protein sequence ID" value="OUC46390.1"/>
    <property type="molecule type" value="Genomic_DNA"/>
</dbReference>
<feature type="compositionally biased region" description="Basic residues" evidence="1">
    <location>
        <begin position="100"/>
        <end position="112"/>
    </location>
</feature>
<sequence length="165" mass="17823">MVKDAKPHKSDSKKKKEKQAALMKQTDNAVKPSSKKISAKTKSSGDKDGESIDAKPLSKEMKALKKISSPDAKAKPKASNNKKPSSTKGAHAVAVEKKKPSQKKQKKSKGSKSGKDKIVKKSDKMKKKVSGKQASTGSKHQKKKQSKKHPKGSKSICFANIMITA</sequence>
<evidence type="ECO:0000313" key="3">
    <source>
        <dbReference type="Proteomes" id="UP000243006"/>
    </source>
</evidence>
<evidence type="ECO:0000256" key="1">
    <source>
        <dbReference type="SAM" id="MobiDB-lite"/>
    </source>
</evidence>
<protein>
    <submittedName>
        <fullName evidence="2">Uncharacterized protein</fullName>
    </submittedName>
</protein>
<proteinExistence type="predicted"/>
<feature type="compositionally biased region" description="Basic and acidic residues" evidence="1">
    <location>
        <begin position="113"/>
        <end position="122"/>
    </location>
</feature>
<dbReference type="AlphaFoldDB" id="A0A1Y3ENN8"/>
<organism evidence="2 3">
    <name type="scientific">Trichinella nativa</name>
    <dbReference type="NCBI Taxonomy" id="6335"/>
    <lineage>
        <taxon>Eukaryota</taxon>
        <taxon>Metazoa</taxon>
        <taxon>Ecdysozoa</taxon>
        <taxon>Nematoda</taxon>
        <taxon>Enoplea</taxon>
        <taxon>Dorylaimia</taxon>
        <taxon>Trichinellida</taxon>
        <taxon>Trichinellidae</taxon>
        <taxon>Trichinella</taxon>
    </lineage>
</organism>
<comment type="caution">
    <text evidence="2">The sequence shown here is derived from an EMBL/GenBank/DDBJ whole genome shotgun (WGS) entry which is preliminary data.</text>
</comment>
<accession>A0A1Y3ENN8</accession>
<feature type="non-terminal residue" evidence="2">
    <location>
        <position position="165"/>
    </location>
</feature>
<evidence type="ECO:0000313" key="2">
    <source>
        <dbReference type="EMBL" id="OUC46390.1"/>
    </source>
</evidence>